<organism evidence="13 14">
    <name type="scientific">Oleispira antarctica RB-8</name>
    <dbReference type="NCBI Taxonomy" id="698738"/>
    <lineage>
        <taxon>Bacteria</taxon>
        <taxon>Pseudomonadati</taxon>
        <taxon>Pseudomonadota</taxon>
        <taxon>Gammaproteobacteria</taxon>
        <taxon>Oceanospirillales</taxon>
        <taxon>Oceanospirillaceae</taxon>
        <taxon>Oleispira</taxon>
    </lineage>
</organism>
<comment type="cofactor">
    <cofactor evidence="1">
        <name>pyridoxal 5'-phosphate</name>
        <dbReference type="ChEBI" id="CHEBI:597326"/>
    </cofactor>
</comment>
<sequence length="422" mass="47240">MSINSKTFFNFNPSRVPSPCFVVDEVAVENNLKILNRVQQESGAKVLLALKAFSMFSLAPLITQYLSGTCSSGLHEALLAYEEFGGNKKGAKNTSEEHKEMHVFSAAFTESDLKELLTFSDHIVFNSFNQWQRFQPLIQQAKADRLKKGEVIDFGLRINPMHSEGAAEIYDPCAAGSRLGIPYDTFMQNAPTPDDLVAAGINGLHFHTLCEQLFEPLDRTLTAVEEKFGDYLHKMQWVNFGGGHHITHSDYNVDKLIARIKAFQEKYDVQVYLEPGEAIAIHTGVLVSEVLDLGYNQMDLAILDTSATCHMPDTLEMPYRAEIFDPNSISQTSAGEKDEKAFTYRLGGQTCLAGDVMGDYSFEQPLEIGQRLMFDDMSHYTMVKTSTFNGIGLPSLALWNSETDEVTVVKQFGYQDFKQRLS</sequence>
<comment type="similarity">
    <text evidence="8">Belongs to the Orn/Lys/Arg decarboxylase class-II family. NspC subfamily.</text>
</comment>
<dbReference type="GO" id="GO:0009089">
    <property type="term" value="P:lysine biosynthetic process via diaminopimelate"/>
    <property type="evidence" value="ECO:0007669"/>
    <property type="project" value="TreeGrafter"/>
</dbReference>
<evidence type="ECO:0000256" key="5">
    <source>
        <dbReference type="ARBA" id="ARBA00022898"/>
    </source>
</evidence>
<feature type="domain" description="Orn/DAP/Arg decarboxylase 2 C-terminal" evidence="12">
    <location>
        <begin position="153"/>
        <end position="377"/>
    </location>
</feature>
<evidence type="ECO:0000256" key="6">
    <source>
        <dbReference type="ARBA" id="ARBA00023066"/>
    </source>
</evidence>
<evidence type="ECO:0000256" key="1">
    <source>
        <dbReference type="ARBA" id="ARBA00001933"/>
    </source>
</evidence>
<evidence type="ECO:0000256" key="11">
    <source>
        <dbReference type="PIRSR" id="PIRSR038941-1"/>
    </source>
</evidence>
<evidence type="ECO:0000313" key="14">
    <source>
        <dbReference type="Proteomes" id="UP000032749"/>
    </source>
</evidence>
<keyword evidence="4" id="KW-0210">Decarboxylase</keyword>
<evidence type="ECO:0000256" key="7">
    <source>
        <dbReference type="ARBA" id="ARBA00023239"/>
    </source>
</evidence>
<gene>
    <name evidence="13" type="ORF">OLEAN_C07020</name>
</gene>
<evidence type="ECO:0000256" key="9">
    <source>
        <dbReference type="ARBA" id="ARBA00047351"/>
    </source>
</evidence>
<comment type="catalytic activity">
    <reaction evidence="9">
        <text>carboxyspermidine + H(+) = spermidine + CO2</text>
        <dbReference type="Rhea" id="RHEA:34095"/>
        <dbReference type="ChEBI" id="CHEBI:15378"/>
        <dbReference type="ChEBI" id="CHEBI:16526"/>
        <dbReference type="ChEBI" id="CHEBI:57834"/>
        <dbReference type="ChEBI" id="CHEBI:65072"/>
        <dbReference type="EC" id="4.1.1.96"/>
    </reaction>
</comment>
<dbReference type="PATRIC" id="fig|698738.3.peg.723"/>
<dbReference type="EC" id="4.1.1.96" evidence="2"/>
<dbReference type="GO" id="GO:0008836">
    <property type="term" value="F:diaminopimelate decarboxylase activity"/>
    <property type="evidence" value="ECO:0007669"/>
    <property type="project" value="TreeGrafter"/>
</dbReference>
<keyword evidence="6" id="KW-0745">Spermidine biosynthesis</keyword>
<comment type="catalytic activity">
    <reaction evidence="10">
        <text>carboxynorspermidine + H(+) = norspermidine + CO2</text>
        <dbReference type="Rhea" id="RHEA:34099"/>
        <dbReference type="ChEBI" id="CHEBI:15378"/>
        <dbReference type="ChEBI" id="CHEBI:16526"/>
        <dbReference type="ChEBI" id="CHEBI:57920"/>
        <dbReference type="ChEBI" id="CHEBI:65070"/>
        <dbReference type="EC" id="4.1.1.96"/>
    </reaction>
</comment>
<evidence type="ECO:0000256" key="3">
    <source>
        <dbReference type="ARBA" id="ARBA00013633"/>
    </source>
</evidence>
<dbReference type="InterPro" id="IPR022643">
    <property type="entry name" value="De-COase2_C"/>
</dbReference>
<dbReference type="KEGG" id="oai:OLEAN_C07020"/>
<dbReference type="CDD" id="cd06829">
    <property type="entry name" value="PLPDE_III_CANSDC"/>
    <property type="match status" value="1"/>
</dbReference>
<dbReference type="SUPFAM" id="SSF50621">
    <property type="entry name" value="Alanine racemase C-terminal domain-like"/>
    <property type="match status" value="1"/>
</dbReference>
<keyword evidence="5" id="KW-0663">Pyridoxal phosphate</keyword>
<evidence type="ECO:0000313" key="13">
    <source>
        <dbReference type="EMBL" id="CCK74878.1"/>
    </source>
</evidence>
<dbReference type="NCBIfam" id="TIGR01047">
    <property type="entry name" value="nspC"/>
    <property type="match status" value="1"/>
</dbReference>
<dbReference type="Gene3D" id="3.20.20.10">
    <property type="entry name" value="Alanine racemase"/>
    <property type="match status" value="1"/>
</dbReference>
<protein>
    <recommendedName>
        <fullName evidence="3">Carboxynorspermidine/carboxyspermidine decarboxylase</fullName>
        <ecNumber evidence="2">4.1.1.96</ecNumber>
    </recommendedName>
</protein>
<dbReference type="PANTHER" id="PTHR43727">
    <property type="entry name" value="DIAMINOPIMELATE DECARBOXYLASE"/>
    <property type="match status" value="1"/>
</dbReference>
<keyword evidence="14" id="KW-1185">Reference proteome</keyword>
<evidence type="ECO:0000256" key="8">
    <source>
        <dbReference type="ARBA" id="ARBA00025802"/>
    </source>
</evidence>
<accession>R4YNY3</accession>
<dbReference type="GO" id="GO:0045312">
    <property type="term" value="P:nor-spermidine biosynthetic process"/>
    <property type="evidence" value="ECO:0007669"/>
    <property type="project" value="InterPro"/>
</dbReference>
<evidence type="ECO:0000256" key="4">
    <source>
        <dbReference type="ARBA" id="ARBA00022793"/>
    </source>
</evidence>
<dbReference type="InterPro" id="IPR009006">
    <property type="entry name" value="Ala_racemase/Decarboxylase_C"/>
</dbReference>
<evidence type="ECO:0000256" key="2">
    <source>
        <dbReference type="ARBA" id="ARBA00012259"/>
    </source>
</evidence>
<evidence type="ECO:0000256" key="10">
    <source>
        <dbReference type="ARBA" id="ARBA00047389"/>
    </source>
</evidence>
<dbReference type="Gene3D" id="2.40.37.10">
    <property type="entry name" value="Lyase, Ornithine Decarboxylase, Chain A, domain 1"/>
    <property type="match status" value="1"/>
</dbReference>
<dbReference type="SUPFAM" id="SSF51419">
    <property type="entry name" value="PLP-binding barrel"/>
    <property type="match status" value="1"/>
</dbReference>
<name>R4YNY3_OLEAN</name>
<dbReference type="AlphaFoldDB" id="R4YNY3"/>
<feature type="binding site" evidence="11">
    <location>
        <position position="313"/>
    </location>
    <ligand>
        <name>substrate</name>
    </ligand>
</feature>
<proteinExistence type="inferred from homology"/>
<dbReference type="STRING" id="698738.OLEAN_C07020"/>
<feature type="binding site" evidence="11">
    <location>
        <position position="277"/>
    </location>
    <ligand>
        <name>substrate</name>
    </ligand>
</feature>
<evidence type="ECO:0000259" key="12">
    <source>
        <dbReference type="Pfam" id="PF00278"/>
    </source>
</evidence>
<dbReference type="PANTHER" id="PTHR43727:SF1">
    <property type="entry name" value="CARBOXYNORSPERMIDINE_CARBOXYSPERMIDINE DECARBOXYLASE"/>
    <property type="match status" value="1"/>
</dbReference>
<dbReference type="EMBL" id="FO203512">
    <property type="protein sequence ID" value="CCK74878.1"/>
    <property type="molecule type" value="Genomic_DNA"/>
</dbReference>
<dbReference type="GO" id="GO:0008295">
    <property type="term" value="P:spermidine biosynthetic process"/>
    <property type="evidence" value="ECO:0007669"/>
    <property type="project" value="UniProtKB-KW"/>
</dbReference>
<keyword evidence="7 13" id="KW-0456">Lyase</keyword>
<reference evidence="13 14" key="1">
    <citation type="journal article" date="2013" name="Nat. Commun.">
        <title>Genome sequence and functional genomic analysis of the oil-degrading bacterium Oleispira antarctica.</title>
        <authorList>
            <person name="Kube M."/>
            <person name="Chernikova T.N."/>
            <person name="Al-Ramahi Y."/>
            <person name="Beloqui A."/>
            <person name="Lopez-Cortez N."/>
            <person name="Guazzaroni M.E."/>
            <person name="Heipieper H.J."/>
            <person name="Klages S."/>
            <person name="Kotsyurbenko O.R."/>
            <person name="Langer I."/>
            <person name="Nechitaylo T.Y."/>
            <person name="Lunsdorf H."/>
            <person name="Fernandez M."/>
            <person name="Juarez S."/>
            <person name="Ciordia S."/>
            <person name="Singer A."/>
            <person name="Kagan O."/>
            <person name="Egorova O."/>
            <person name="Petit P.A."/>
            <person name="Stogios P."/>
            <person name="Kim Y."/>
            <person name="Tchigvintsev A."/>
            <person name="Flick R."/>
            <person name="Denaro R."/>
            <person name="Genovese M."/>
            <person name="Albar J.P."/>
            <person name="Reva O.N."/>
            <person name="Martinez-Gomariz M."/>
            <person name="Tran H."/>
            <person name="Ferrer M."/>
            <person name="Savchenko A."/>
            <person name="Yakunin A.F."/>
            <person name="Yakimov M.M."/>
            <person name="Golyshina O.V."/>
            <person name="Reinhardt R."/>
            <person name="Golyshin P.N."/>
        </authorList>
    </citation>
    <scope>NUCLEOTIDE SEQUENCE [LARGE SCALE GENOMIC DNA]</scope>
</reference>
<dbReference type="PIRSF" id="PIRSF038941">
    <property type="entry name" value="NspC"/>
    <property type="match status" value="1"/>
</dbReference>
<dbReference type="InterPro" id="IPR005730">
    <property type="entry name" value="Nsp_de-COase"/>
</dbReference>
<dbReference type="Pfam" id="PF00278">
    <property type="entry name" value="Orn_DAP_Arg_deC"/>
    <property type="match status" value="1"/>
</dbReference>
<dbReference type="Proteomes" id="UP000032749">
    <property type="component" value="Chromosome"/>
</dbReference>
<dbReference type="InterPro" id="IPR029066">
    <property type="entry name" value="PLP-binding_barrel"/>
</dbReference>
<dbReference type="HOGENOM" id="CLU_038560_0_0_6"/>